<dbReference type="GO" id="GO:0008270">
    <property type="term" value="F:zinc ion binding"/>
    <property type="evidence" value="ECO:0007669"/>
    <property type="project" value="UniProtKB-KW"/>
</dbReference>
<evidence type="ECO:0000256" key="7">
    <source>
        <dbReference type="ARBA" id="ARBA00022833"/>
    </source>
</evidence>
<evidence type="ECO:0000256" key="2">
    <source>
        <dbReference type="ARBA" id="ARBA00012483"/>
    </source>
</evidence>
<dbReference type="PROSITE" id="PS50089">
    <property type="entry name" value="ZF_RING_2"/>
    <property type="match status" value="1"/>
</dbReference>
<feature type="domain" description="RING-type" evidence="18">
    <location>
        <begin position="40"/>
        <end position="79"/>
    </location>
</feature>
<evidence type="ECO:0000256" key="1">
    <source>
        <dbReference type="ARBA" id="ARBA00000900"/>
    </source>
</evidence>
<evidence type="ECO:0000256" key="17">
    <source>
        <dbReference type="SAM" id="MobiDB-lite"/>
    </source>
</evidence>
<dbReference type="PANTHER" id="PTHR46077">
    <property type="entry name" value="E3 UBIQUITIN-PROTEIN LIGASE TOPORS"/>
    <property type="match status" value="1"/>
</dbReference>
<evidence type="ECO:0000256" key="8">
    <source>
        <dbReference type="ARBA" id="ARBA00023015"/>
    </source>
</evidence>
<keyword evidence="5 16" id="KW-0863">Zinc-finger</keyword>
<evidence type="ECO:0000256" key="13">
    <source>
        <dbReference type="ARBA" id="ARBA00079040"/>
    </source>
</evidence>
<reference evidence="19" key="2">
    <citation type="submission" date="2025-09" db="UniProtKB">
        <authorList>
            <consortium name="Ensembl"/>
        </authorList>
    </citation>
    <scope>IDENTIFICATION</scope>
</reference>
<organism evidence="19 20">
    <name type="scientific">Accipiter nisus</name>
    <name type="common">Eurasian sparrowhawk</name>
    <dbReference type="NCBI Taxonomy" id="211598"/>
    <lineage>
        <taxon>Eukaryota</taxon>
        <taxon>Metazoa</taxon>
        <taxon>Chordata</taxon>
        <taxon>Craniata</taxon>
        <taxon>Vertebrata</taxon>
        <taxon>Euteleostomi</taxon>
        <taxon>Archelosauria</taxon>
        <taxon>Archosauria</taxon>
        <taxon>Dinosauria</taxon>
        <taxon>Saurischia</taxon>
        <taxon>Theropoda</taxon>
        <taxon>Coelurosauria</taxon>
        <taxon>Aves</taxon>
        <taxon>Neognathae</taxon>
        <taxon>Neoaves</taxon>
        <taxon>Telluraves</taxon>
        <taxon>Accipitrimorphae</taxon>
        <taxon>Accipitriformes</taxon>
        <taxon>Accipitridae</taxon>
        <taxon>Accipitrinae</taxon>
        <taxon>Accipiter</taxon>
    </lineage>
</organism>
<name>A0A8B9MUY3_9AVES</name>
<keyword evidence="7" id="KW-0862">Zinc</keyword>
<evidence type="ECO:0000256" key="10">
    <source>
        <dbReference type="ARBA" id="ARBA00071236"/>
    </source>
</evidence>
<dbReference type="SUPFAM" id="SSF57850">
    <property type="entry name" value="RING/U-box"/>
    <property type="match status" value="1"/>
</dbReference>
<dbReference type="InterPro" id="IPR017907">
    <property type="entry name" value="Znf_RING_CS"/>
</dbReference>
<evidence type="ECO:0000256" key="3">
    <source>
        <dbReference type="ARBA" id="ARBA00022679"/>
    </source>
</evidence>
<evidence type="ECO:0000256" key="11">
    <source>
        <dbReference type="ARBA" id="ARBA00076856"/>
    </source>
</evidence>
<dbReference type="GO" id="GO:0000209">
    <property type="term" value="P:protein polyubiquitination"/>
    <property type="evidence" value="ECO:0007669"/>
    <property type="project" value="TreeGrafter"/>
</dbReference>
<keyword evidence="8" id="KW-0805">Transcription regulation</keyword>
<evidence type="ECO:0000256" key="6">
    <source>
        <dbReference type="ARBA" id="ARBA00022786"/>
    </source>
</evidence>
<dbReference type="Pfam" id="PF13923">
    <property type="entry name" value="zf-C3HC4_2"/>
    <property type="match status" value="1"/>
</dbReference>
<keyword evidence="4" id="KW-0479">Metal-binding</keyword>
<dbReference type="Proteomes" id="UP000694541">
    <property type="component" value="Unplaced"/>
</dbReference>
<keyword evidence="20" id="KW-1185">Reference proteome</keyword>
<keyword evidence="9" id="KW-0804">Transcription</keyword>
<keyword evidence="6" id="KW-0833">Ubl conjugation pathway</keyword>
<evidence type="ECO:0000313" key="19">
    <source>
        <dbReference type="Ensembl" id="ENSANIP00000014395.1"/>
    </source>
</evidence>
<dbReference type="GO" id="GO:0006513">
    <property type="term" value="P:protein monoubiquitination"/>
    <property type="evidence" value="ECO:0007669"/>
    <property type="project" value="TreeGrafter"/>
</dbReference>
<evidence type="ECO:0000256" key="5">
    <source>
        <dbReference type="ARBA" id="ARBA00022771"/>
    </source>
</evidence>
<evidence type="ECO:0000256" key="14">
    <source>
        <dbReference type="ARBA" id="ARBA00079184"/>
    </source>
</evidence>
<dbReference type="InterPro" id="IPR001841">
    <property type="entry name" value="Znf_RING"/>
</dbReference>
<reference evidence="19" key="1">
    <citation type="submission" date="2025-08" db="UniProtKB">
        <authorList>
            <consortium name="Ensembl"/>
        </authorList>
    </citation>
    <scope>IDENTIFICATION</scope>
</reference>
<keyword evidence="3" id="KW-0808">Transferase</keyword>
<evidence type="ECO:0000256" key="15">
    <source>
        <dbReference type="ARBA" id="ARBA00082108"/>
    </source>
</evidence>
<evidence type="ECO:0000259" key="18">
    <source>
        <dbReference type="PROSITE" id="PS50089"/>
    </source>
</evidence>
<dbReference type="SMART" id="SM00184">
    <property type="entry name" value="RING"/>
    <property type="match status" value="1"/>
</dbReference>
<dbReference type="Ensembl" id="ENSANIT00000014889.1">
    <property type="protein sequence ID" value="ENSANIP00000014395.1"/>
    <property type="gene ID" value="ENSANIG00000009781.1"/>
</dbReference>
<dbReference type="PANTHER" id="PTHR46077:SF1">
    <property type="entry name" value="TOP1 BINDING ARGININE_SERINE RICH PROTEIN, E3 UBIQUITIN LIGASE"/>
    <property type="match status" value="1"/>
</dbReference>
<dbReference type="InterPro" id="IPR013083">
    <property type="entry name" value="Znf_RING/FYVE/PHD"/>
</dbReference>
<dbReference type="Gene3D" id="3.30.40.10">
    <property type="entry name" value="Zinc/RING finger domain, C3HC4 (zinc finger)"/>
    <property type="match status" value="1"/>
</dbReference>
<dbReference type="GO" id="GO:0032391">
    <property type="term" value="C:photoreceptor connecting cilium"/>
    <property type="evidence" value="ECO:0007669"/>
    <property type="project" value="UniProtKB-ARBA"/>
</dbReference>
<sequence length="167" mass="17726">FSSVTPAAAVSVRGSGSTSPAPPSPLQHMESAAMELDNRCPICLDSWEKTSFVIPCLHQFCYPCIVRWAESKPECPLCKGLIISIRHSVQADDDFEEHVVIPPAAPPVRISPESTAPRVLAVCFCRAPFPSGRCHGACPCSLAGPLSPDSSTVVPGPMDLKGVFALI</sequence>
<dbReference type="GO" id="GO:0061630">
    <property type="term" value="F:ubiquitin protein ligase activity"/>
    <property type="evidence" value="ECO:0007669"/>
    <property type="project" value="UniProtKB-EC"/>
</dbReference>
<proteinExistence type="predicted"/>
<dbReference type="FunFam" id="3.30.40.10:FF:000136">
    <property type="entry name" value="E3 ubiquitin-protein ligase Topors"/>
    <property type="match status" value="1"/>
</dbReference>
<protein>
    <recommendedName>
        <fullName evidence="10">E3 ubiquitin-protein ligase Topors</fullName>
        <ecNumber evidence="2">2.3.2.27</ecNumber>
    </recommendedName>
    <alternativeName>
        <fullName evidence="11">RING-type E3 ubiquitin transferase Topors</fullName>
    </alternativeName>
    <alternativeName>
        <fullName evidence="13">SUMO1-protein E3 ligase Topors</fullName>
    </alternativeName>
    <alternativeName>
        <fullName evidence="12">Topoisomerase I-binding RING finger protein</fullName>
    </alternativeName>
    <alternativeName>
        <fullName evidence="14">Topoisomerase I-binding arginine/serine-rich protein</fullName>
    </alternativeName>
    <alternativeName>
        <fullName evidence="15">Tumor suppressor p53-binding protein 3</fullName>
    </alternativeName>
</protein>
<evidence type="ECO:0000313" key="20">
    <source>
        <dbReference type="Proteomes" id="UP000694541"/>
    </source>
</evidence>
<dbReference type="EC" id="2.3.2.27" evidence="2"/>
<evidence type="ECO:0000256" key="4">
    <source>
        <dbReference type="ARBA" id="ARBA00022723"/>
    </source>
</evidence>
<evidence type="ECO:0000256" key="9">
    <source>
        <dbReference type="ARBA" id="ARBA00023163"/>
    </source>
</evidence>
<dbReference type="GO" id="GO:0008630">
    <property type="term" value="P:intrinsic apoptotic signaling pathway in response to DNA damage"/>
    <property type="evidence" value="ECO:0007669"/>
    <property type="project" value="UniProtKB-ARBA"/>
</dbReference>
<comment type="catalytic activity">
    <reaction evidence="1">
        <text>S-ubiquitinyl-[E2 ubiquitin-conjugating enzyme]-L-cysteine + [acceptor protein]-L-lysine = [E2 ubiquitin-conjugating enzyme]-L-cysteine + N(6)-ubiquitinyl-[acceptor protein]-L-lysine.</text>
        <dbReference type="EC" id="2.3.2.27"/>
    </reaction>
</comment>
<feature type="region of interest" description="Disordered" evidence="17">
    <location>
        <begin position="1"/>
        <end position="27"/>
    </location>
</feature>
<evidence type="ECO:0000256" key="12">
    <source>
        <dbReference type="ARBA" id="ARBA00076940"/>
    </source>
</evidence>
<dbReference type="PROSITE" id="PS00518">
    <property type="entry name" value="ZF_RING_1"/>
    <property type="match status" value="1"/>
</dbReference>
<evidence type="ECO:0000256" key="16">
    <source>
        <dbReference type="PROSITE-ProRule" id="PRU00175"/>
    </source>
</evidence>
<dbReference type="AlphaFoldDB" id="A0A8B9MUY3"/>
<accession>A0A8B9MUY3</accession>